<accession>A0ABT7QLU1</accession>
<organism evidence="1 2">
    <name type="scientific">Candidatus Doriopsillibacter californiensis</name>
    <dbReference type="NCBI Taxonomy" id="2970740"/>
    <lineage>
        <taxon>Bacteria</taxon>
        <taxon>Pseudomonadati</taxon>
        <taxon>Pseudomonadota</taxon>
        <taxon>Gammaproteobacteria</taxon>
        <taxon>Candidatus Tethybacterales</taxon>
        <taxon>Candidatus Persebacteraceae</taxon>
        <taxon>Candidatus Doriopsillibacter</taxon>
    </lineage>
</organism>
<dbReference type="Proteomes" id="UP001168167">
    <property type="component" value="Unassembled WGS sequence"/>
</dbReference>
<dbReference type="Gene3D" id="1.20.58.320">
    <property type="entry name" value="TPR-like"/>
    <property type="match status" value="1"/>
</dbReference>
<evidence type="ECO:0000313" key="2">
    <source>
        <dbReference type="Proteomes" id="UP001168167"/>
    </source>
</evidence>
<sequence>MTTPQDILDFWFGDIADGWTTEDHSTLWFLGRADDDARIFARFGNDIIRAINGDFEEWLQTPEGTLALILLLDQMTRATRRGTVTAFAGDARALQICQDGITAGSDQKLPPVYRIFFYLPLEHSENLAHQERCVALYATLRQSTPERESELAQTYVYALKHRDIIAQFGRFPHRNEVLNRTDTVEERTYLESTDERFGQQAK</sequence>
<dbReference type="InterPro" id="IPR010323">
    <property type="entry name" value="DUF924"/>
</dbReference>
<dbReference type="SUPFAM" id="SSF48452">
    <property type="entry name" value="TPR-like"/>
    <property type="match status" value="1"/>
</dbReference>
<reference evidence="1" key="2">
    <citation type="journal article" date="2023" name="Microbiome">
        <title>Synthase-selected sorting approach identifies a beta-lactone synthase in a nudibranch symbiotic bacterium.</title>
        <authorList>
            <person name="Dzunkova M."/>
            <person name="La Clair J.J."/>
            <person name="Tyml T."/>
            <person name="Doud D."/>
            <person name="Schulz F."/>
            <person name="Piquer-Esteban S."/>
            <person name="Porcel Sanchis D."/>
            <person name="Osborn A."/>
            <person name="Robinson D."/>
            <person name="Louie K.B."/>
            <person name="Bowen B.P."/>
            <person name="Bowers R.M."/>
            <person name="Lee J."/>
            <person name="Arnau V."/>
            <person name="Diaz-Villanueva W."/>
            <person name="Stepanauskas R."/>
            <person name="Gosliner T."/>
            <person name="Date S.V."/>
            <person name="Northen T.R."/>
            <person name="Cheng J.F."/>
            <person name="Burkart M.D."/>
            <person name="Woyke T."/>
        </authorList>
    </citation>
    <scope>NUCLEOTIDE SEQUENCE</scope>
    <source>
        <strain evidence="1">Df01</strain>
    </source>
</reference>
<comment type="caution">
    <text evidence="1">The sequence shown here is derived from an EMBL/GenBank/DDBJ whole genome shotgun (WGS) entry which is preliminary data.</text>
</comment>
<name>A0ABT7QLU1_9GAMM</name>
<dbReference type="Pfam" id="PF06041">
    <property type="entry name" value="DUF924"/>
    <property type="match status" value="1"/>
</dbReference>
<reference evidence="1" key="1">
    <citation type="submission" date="2022-08" db="EMBL/GenBank/DDBJ databases">
        <authorList>
            <person name="Dzunkova M."/>
            <person name="La Clair J."/>
            <person name="Tyml T."/>
            <person name="Doud D."/>
            <person name="Schulz F."/>
            <person name="Piquer S."/>
            <person name="Porcel Sanchis D."/>
            <person name="Osborn A."/>
            <person name="Robinson D."/>
            <person name="Louie K.B."/>
            <person name="Bowen B.P."/>
            <person name="Bowers R."/>
            <person name="Lee J."/>
            <person name="Arnau Llombart V."/>
            <person name="Diaz Villanueva W."/>
            <person name="Gosliner T."/>
            <person name="Northen T."/>
            <person name="Cheng J.-F."/>
            <person name="Burkart M.D."/>
            <person name="Woyke T."/>
        </authorList>
    </citation>
    <scope>NUCLEOTIDE SEQUENCE</scope>
    <source>
        <strain evidence="1">Df01</strain>
    </source>
</reference>
<keyword evidence="2" id="KW-1185">Reference proteome</keyword>
<evidence type="ECO:0000313" key="1">
    <source>
        <dbReference type="EMBL" id="MDM5147622.1"/>
    </source>
</evidence>
<dbReference type="PANTHER" id="PTHR23004">
    <property type="entry name" value="DOUBLECORTIN DOMAIN CONTAINING 2"/>
    <property type="match status" value="1"/>
</dbReference>
<protein>
    <submittedName>
        <fullName evidence="1">DUF924 domain-containing protein</fullName>
    </submittedName>
</protein>
<dbReference type="InterPro" id="IPR011990">
    <property type="entry name" value="TPR-like_helical_dom_sf"/>
</dbReference>
<proteinExistence type="predicted"/>
<dbReference type="EMBL" id="JANQAO010000002">
    <property type="protein sequence ID" value="MDM5147622.1"/>
    <property type="molecule type" value="Genomic_DNA"/>
</dbReference>
<dbReference type="Gene3D" id="1.25.40.10">
    <property type="entry name" value="Tetratricopeptide repeat domain"/>
    <property type="match status" value="1"/>
</dbReference>
<gene>
    <name evidence="1" type="ORF">NQX30_04460</name>
</gene>
<dbReference type="PANTHER" id="PTHR23004:SF7">
    <property type="entry name" value="DUF924-DOMAIN-CONTAINING PROTEIN"/>
    <property type="match status" value="1"/>
</dbReference>